<evidence type="ECO:0000256" key="1">
    <source>
        <dbReference type="SAM" id="Phobius"/>
    </source>
</evidence>
<feature type="transmembrane region" description="Helical" evidence="1">
    <location>
        <begin position="31"/>
        <end position="51"/>
    </location>
</feature>
<gene>
    <name evidence="2" type="ORF">MGWOODY_Smn2614</name>
</gene>
<organism evidence="2">
    <name type="scientific">hydrothermal vent metagenome</name>
    <dbReference type="NCBI Taxonomy" id="652676"/>
    <lineage>
        <taxon>unclassified sequences</taxon>
        <taxon>metagenomes</taxon>
        <taxon>ecological metagenomes</taxon>
    </lineage>
</organism>
<evidence type="ECO:0000313" key="2">
    <source>
        <dbReference type="EMBL" id="CUS44825.1"/>
    </source>
</evidence>
<proteinExistence type="predicted"/>
<dbReference type="InterPro" id="IPR010664">
    <property type="entry name" value="LipoPS_assembly_LptC-rel"/>
</dbReference>
<dbReference type="AlphaFoldDB" id="A0A160TIM9"/>
<dbReference type="Gene3D" id="2.60.450.10">
    <property type="entry name" value="Lipopolysaccharide (LPS) transport protein A like domain"/>
    <property type="match status" value="1"/>
</dbReference>
<dbReference type="EMBL" id="CZQE01000183">
    <property type="protein sequence ID" value="CUS44825.1"/>
    <property type="molecule type" value="Genomic_DNA"/>
</dbReference>
<keyword evidence="1" id="KW-0472">Membrane</keyword>
<keyword evidence="1" id="KW-0812">Transmembrane</keyword>
<accession>A0A160TIM9</accession>
<keyword evidence="1" id="KW-1133">Transmembrane helix</keyword>
<reference evidence="2" key="1">
    <citation type="submission" date="2015-10" db="EMBL/GenBank/DDBJ databases">
        <authorList>
            <person name="Gilbert D.G."/>
        </authorList>
    </citation>
    <scope>NUCLEOTIDE SEQUENCE</scope>
</reference>
<name>A0A160TIM9_9ZZZZ</name>
<dbReference type="Pfam" id="PF06835">
    <property type="entry name" value="LptC"/>
    <property type="match status" value="1"/>
</dbReference>
<evidence type="ECO:0008006" key="3">
    <source>
        <dbReference type="Google" id="ProtNLM"/>
    </source>
</evidence>
<sequence>MSDVAVSVRSARQIWAAPGSSHDRVIGVLRIVLPLLIGVLSAFLVMMPLAGSGDVSFLLDKNKVEVAKERLRLQSATYRGEDGKGQPFQLNAGSAVQKTSAEPIVQLNQLSAEIGLRDGPARLVADRGRYNMDNQQVMVDGPLRFSTTDGYQLDTRDATIDLKTRRLQSGGAATGKVPQGTFSAARLNADLESHIVRLDGNARLRITPRRTR</sequence>
<protein>
    <recommendedName>
        <fullName evidence="3">Lipopolysaccharide export system protein LptC</fullName>
    </recommendedName>
</protein>